<keyword evidence="1" id="KW-0614">Plasmid</keyword>
<accession>A0ABX5ZCQ8</accession>
<gene>
    <name evidence="1" type="ORF">FV141_14275</name>
</gene>
<geneLocation type="plasmid" evidence="1 2">
    <name>unnamed</name>
</geneLocation>
<keyword evidence="2" id="KW-1185">Reference proteome</keyword>
<dbReference type="EMBL" id="CP043032">
    <property type="protein sequence ID" value="QEH94785.1"/>
    <property type="molecule type" value="Genomic_DNA"/>
</dbReference>
<reference evidence="1 2" key="1">
    <citation type="submission" date="2019-08" db="EMBL/GenBank/DDBJ databases">
        <title>Dermacoccus abyssi strain HZAU 226, whole genome Nanopore sequencing project.</title>
        <authorList>
            <person name="Guo A."/>
            <person name="Zhang X."/>
            <person name="Ruan Y."/>
            <person name="Liu W."/>
            <person name="Chen Q."/>
            <person name="Gu L."/>
        </authorList>
    </citation>
    <scope>NUCLEOTIDE SEQUENCE [LARGE SCALE GENOMIC DNA]</scope>
    <source>
        <strain evidence="1 2">HZAU 226</strain>
        <plasmid evidence="1 2">unnamed</plasmid>
    </source>
</reference>
<organism evidence="1 2">
    <name type="scientific">Dermacoccus abyssi</name>
    <dbReference type="NCBI Taxonomy" id="322596"/>
    <lineage>
        <taxon>Bacteria</taxon>
        <taxon>Bacillati</taxon>
        <taxon>Actinomycetota</taxon>
        <taxon>Actinomycetes</taxon>
        <taxon>Micrococcales</taxon>
        <taxon>Dermacoccaceae</taxon>
        <taxon>Dermacoccus</taxon>
    </lineage>
</organism>
<evidence type="ECO:0000313" key="2">
    <source>
        <dbReference type="Proteomes" id="UP000323565"/>
    </source>
</evidence>
<dbReference type="Proteomes" id="UP000323565">
    <property type="component" value="Plasmid unnamed"/>
</dbReference>
<sequence length="84" mass="9361">MADLERSENREVMIPFRMSKARRIELKERAAAQDTTVQALIERALWGDELALPEEQMELPMTGLMCRGNAPDTTRAALAGGGSW</sequence>
<proteinExistence type="predicted"/>
<protein>
    <submittedName>
        <fullName evidence="1">Uncharacterized protein</fullName>
    </submittedName>
</protein>
<evidence type="ECO:0000313" key="1">
    <source>
        <dbReference type="EMBL" id="QEH94785.1"/>
    </source>
</evidence>
<name>A0ABX5ZCQ8_9MICO</name>